<dbReference type="KEGG" id="ttf:THTE_0518"/>
<proteinExistence type="predicted"/>
<reference evidence="1 2" key="1">
    <citation type="journal article" name="Front. Microbiol.">
        <title>Sugar Metabolism of the First Thermophilic Planctomycete Thermogutta terrifontis: Comparative Genomic and Transcriptomic Approaches.</title>
        <authorList>
            <person name="Elcheninov A.G."/>
            <person name="Menzel P."/>
            <person name="Gudbergsdottir S.R."/>
            <person name="Slesarev A.I."/>
            <person name="Kadnikov V.V."/>
            <person name="Krogh A."/>
            <person name="Bonch-Osmolovskaya E.A."/>
            <person name="Peng X."/>
            <person name="Kublanov I.V."/>
        </authorList>
    </citation>
    <scope>NUCLEOTIDE SEQUENCE [LARGE SCALE GENOMIC DNA]</scope>
    <source>
        <strain evidence="1 2">R1</strain>
    </source>
</reference>
<dbReference type="EMBL" id="CP018477">
    <property type="protein sequence ID" value="ASV73120.1"/>
    <property type="molecule type" value="Genomic_DNA"/>
</dbReference>
<name>A0A286RAY3_9BACT</name>
<sequence>MLREAARLGNRKFPHRPISARVATVDFLVGRDDQAVFWITRS</sequence>
<dbReference type="Proteomes" id="UP000215086">
    <property type="component" value="Chromosome"/>
</dbReference>
<organism evidence="1 2">
    <name type="scientific">Thermogutta terrifontis</name>
    <dbReference type="NCBI Taxonomy" id="1331910"/>
    <lineage>
        <taxon>Bacteria</taxon>
        <taxon>Pseudomonadati</taxon>
        <taxon>Planctomycetota</taxon>
        <taxon>Planctomycetia</taxon>
        <taxon>Pirellulales</taxon>
        <taxon>Thermoguttaceae</taxon>
        <taxon>Thermogutta</taxon>
    </lineage>
</organism>
<evidence type="ECO:0000313" key="2">
    <source>
        <dbReference type="Proteomes" id="UP000215086"/>
    </source>
</evidence>
<evidence type="ECO:0000313" key="1">
    <source>
        <dbReference type="EMBL" id="ASV73120.1"/>
    </source>
</evidence>
<gene>
    <name evidence="1" type="ORF">THTE_0518</name>
</gene>
<protein>
    <submittedName>
        <fullName evidence="1">Uncharacterized protein</fullName>
    </submittedName>
</protein>
<dbReference type="AlphaFoldDB" id="A0A286RAY3"/>
<keyword evidence="2" id="KW-1185">Reference proteome</keyword>
<accession>A0A286RAY3</accession>